<dbReference type="EMBL" id="AASCBU010000036">
    <property type="protein sequence ID" value="EFA8786826.1"/>
    <property type="molecule type" value="Genomic_DNA"/>
</dbReference>
<dbReference type="InterPro" id="IPR008258">
    <property type="entry name" value="Transglycosylase_SLT_dom_1"/>
</dbReference>
<name>A0A485JN86_ECOLX</name>
<proteinExistence type="predicted"/>
<protein>
    <submittedName>
        <fullName evidence="4">Lipoprotein</fullName>
    </submittedName>
    <submittedName>
        <fullName evidence="2">Lytic transglycosylase domain-containing protein</fullName>
    </submittedName>
</protein>
<dbReference type="EMBL" id="JAUKZB010000035">
    <property type="protein sequence ID" value="MDO2733059.1"/>
    <property type="molecule type" value="Genomic_DNA"/>
</dbReference>
<evidence type="ECO:0000313" key="3">
    <source>
        <dbReference type="EMBL" id="MDO2733059.1"/>
    </source>
</evidence>
<sequence>MLIASDINNLHTCFVNATIANSLKPELLAAVISVEGGRPGAVSVNKNGTHDLGIMQINTGAWLPLISKTFFNNQHDKAYNALKDNGCFNIYIGSWILAHSIRKEKGDVWEGVGRYHSATPKYKYRYIEKVKKVYNKHSLKTGS</sequence>
<dbReference type="InterPro" id="IPR023346">
    <property type="entry name" value="Lysozyme-like_dom_sf"/>
</dbReference>
<dbReference type="Gene3D" id="1.10.530.10">
    <property type="match status" value="1"/>
</dbReference>
<gene>
    <name evidence="4" type="primary">bfpH</name>
    <name evidence="2" type="ORF">C2R31_004769</name>
    <name evidence="4" type="ORF">NCTC10974_05824</name>
    <name evidence="3" type="ORF">Q2V64_25695</name>
</gene>
<reference evidence="2 6" key="1">
    <citation type="submission" date="2018-08" db="EMBL/GenBank/DDBJ databases">
        <authorList>
            <consortium name="PulseNet: The National Subtyping Network for Foodborne Disease Surveillance"/>
            <person name="Tarr C.L."/>
            <person name="Trees E."/>
            <person name="Katz L.S."/>
            <person name="Carleton-Romer H.A."/>
            <person name="Stroika S."/>
            <person name="Kucerova Z."/>
            <person name="Roache K.F."/>
            <person name="Sabol A.L."/>
            <person name="Besser J."/>
            <person name="Gerner-Smidt P."/>
        </authorList>
    </citation>
    <scope>NUCLEOTIDE SEQUENCE [LARGE SCALE GENOMIC DNA]</scope>
    <source>
        <strain evidence="2 6">PNUSAE011918</strain>
    </source>
</reference>
<organism evidence="4 5">
    <name type="scientific">Escherichia coli</name>
    <dbReference type="NCBI Taxonomy" id="562"/>
    <lineage>
        <taxon>Bacteria</taxon>
        <taxon>Pseudomonadati</taxon>
        <taxon>Pseudomonadota</taxon>
        <taxon>Gammaproteobacteria</taxon>
        <taxon>Enterobacterales</taxon>
        <taxon>Enterobacteriaceae</taxon>
        <taxon>Escherichia</taxon>
    </lineage>
</organism>
<dbReference type="Pfam" id="PF01464">
    <property type="entry name" value="SLT"/>
    <property type="match status" value="1"/>
</dbReference>
<evidence type="ECO:0000313" key="4">
    <source>
        <dbReference type="EMBL" id="VFT72145.1"/>
    </source>
</evidence>
<evidence type="ECO:0000313" key="6">
    <source>
        <dbReference type="Proteomes" id="UP000567387"/>
    </source>
</evidence>
<dbReference type="AlphaFoldDB" id="A0A485JN86"/>
<reference evidence="3" key="3">
    <citation type="submission" date="2023-07" db="EMBL/GenBank/DDBJ databases">
        <title>High risk of intestinal colonization with ESBL-producing Escherichia coli among soldiers of military contingents in specific geographic regions.</title>
        <authorList>
            <person name="Literacka E."/>
        </authorList>
    </citation>
    <scope>NUCLEOTIDE SEQUENCE</scope>
    <source>
        <strain evidence="3">33</strain>
    </source>
</reference>
<evidence type="ECO:0000313" key="5">
    <source>
        <dbReference type="Proteomes" id="UP000358010"/>
    </source>
</evidence>
<feature type="domain" description="Transglycosylase SLT" evidence="1">
    <location>
        <begin position="13"/>
        <end position="119"/>
    </location>
</feature>
<dbReference type="RefSeq" id="WP_000903812.1">
    <property type="nucleotide sequence ID" value="NZ_BAAFJW010000039.1"/>
</dbReference>
<dbReference type="SUPFAM" id="SSF53955">
    <property type="entry name" value="Lysozyme-like"/>
    <property type="match status" value="1"/>
</dbReference>
<dbReference type="EMBL" id="CAADJZ010000002">
    <property type="protein sequence ID" value="VFT72145.1"/>
    <property type="molecule type" value="Genomic_DNA"/>
</dbReference>
<accession>A0A485JN86</accession>
<dbReference type="Proteomes" id="UP000358010">
    <property type="component" value="Unassembled WGS sequence"/>
</dbReference>
<evidence type="ECO:0000259" key="1">
    <source>
        <dbReference type="Pfam" id="PF01464"/>
    </source>
</evidence>
<keyword evidence="4" id="KW-0449">Lipoprotein</keyword>
<dbReference type="Proteomes" id="UP001174465">
    <property type="component" value="Unassembled WGS sequence"/>
</dbReference>
<reference evidence="4 5" key="2">
    <citation type="submission" date="2019-03" db="EMBL/GenBank/DDBJ databases">
        <authorList>
            <consortium name="Pathogen Informatics"/>
        </authorList>
    </citation>
    <scope>NUCLEOTIDE SEQUENCE [LARGE SCALE GENOMIC DNA]</scope>
    <source>
        <strain evidence="4 5">NCTC10974</strain>
    </source>
</reference>
<dbReference type="CDD" id="cd13400">
    <property type="entry name" value="LT_IagB-like"/>
    <property type="match status" value="1"/>
</dbReference>
<evidence type="ECO:0000313" key="2">
    <source>
        <dbReference type="EMBL" id="EFA8786826.1"/>
    </source>
</evidence>
<dbReference type="Proteomes" id="UP000567387">
    <property type="component" value="Unassembled WGS sequence"/>
</dbReference>